<name>A0ABQ7L087_BRACM</name>
<keyword evidence="4" id="KW-1185">Reference proteome</keyword>
<keyword evidence="2" id="KW-0472">Membrane</keyword>
<dbReference type="InterPro" id="IPR011990">
    <property type="entry name" value="TPR-like_helical_dom_sf"/>
</dbReference>
<dbReference type="Pfam" id="PF13432">
    <property type="entry name" value="TPR_16"/>
    <property type="match status" value="1"/>
</dbReference>
<reference evidence="3 4" key="1">
    <citation type="submission" date="2021-03" db="EMBL/GenBank/DDBJ databases">
        <authorList>
            <person name="King G.J."/>
            <person name="Bancroft I."/>
            <person name="Baten A."/>
            <person name="Bloomfield J."/>
            <person name="Borpatragohain P."/>
            <person name="He Z."/>
            <person name="Irish N."/>
            <person name="Irwin J."/>
            <person name="Liu K."/>
            <person name="Mauleon R.P."/>
            <person name="Moore J."/>
            <person name="Morris R."/>
            <person name="Ostergaard L."/>
            <person name="Wang B."/>
            <person name="Wells R."/>
        </authorList>
    </citation>
    <scope>NUCLEOTIDE SEQUENCE [LARGE SCALE GENOMIC DNA]</scope>
    <source>
        <strain evidence="3">R-o-18</strain>
        <tissue evidence="3">Leaf</tissue>
    </source>
</reference>
<keyword evidence="2" id="KW-1133">Transmembrane helix</keyword>
<feature type="transmembrane region" description="Helical" evidence="2">
    <location>
        <begin position="54"/>
        <end position="76"/>
    </location>
</feature>
<protein>
    <recommendedName>
        <fullName evidence="5">Tetratricopeptide repeat (TPR)-like superfamily protein</fullName>
    </recommendedName>
</protein>
<evidence type="ECO:0000313" key="3">
    <source>
        <dbReference type="EMBL" id="KAG5380002.1"/>
    </source>
</evidence>
<evidence type="ECO:0000256" key="1">
    <source>
        <dbReference type="SAM" id="MobiDB-lite"/>
    </source>
</evidence>
<accession>A0ABQ7L087</accession>
<evidence type="ECO:0000256" key="2">
    <source>
        <dbReference type="SAM" id="Phobius"/>
    </source>
</evidence>
<dbReference type="EMBL" id="JADBGQ010000009">
    <property type="protein sequence ID" value="KAG5380002.1"/>
    <property type="molecule type" value="Genomic_DNA"/>
</dbReference>
<dbReference type="SUPFAM" id="SSF48452">
    <property type="entry name" value="TPR-like"/>
    <property type="match status" value="1"/>
</dbReference>
<comment type="caution">
    <text evidence="3">The sequence shown here is derived from an EMBL/GenBank/DDBJ whole genome shotgun (WGS) entry which is preliminary data.</text>
</comment>
<keyword evidence="2" id="KW-0812">Transmembrane</keyword>
<feature type="compositionally biased region" description="Low complexity" evidence="1">
    <location>
        <begin position="258"/>
        <end position="271"/>
    </location>
</feature>
<feature type="region of interest" description="Disordered" evidence="1">
    <location>
        <begin position="130"/>
        <end position="200"/>
    </location>
</feature>
<feature type="region of interest" description="Disordered" evidence="1">
    <location>
        <begin position="244"/>
        <end position="288"/>
    </location>
</feature>
<evidence type="ECO:0000313" key="4">
    <source>
        <dbReference type="Proteomes" id="UP000823674"/>
    </source>
</evidence>
<sequence length="598" mass="66947">MGNTIGTDIGGFIGNVFTAPFKATLGRSCLNVCSGPWDLSCFIEHFCLPDIAKLVLISGLCVIILMFVTLLFKLGICQCVVKSICKMSCAACAMYWFAIGEMIRCLWHSLTNTKRVYRRKRLRDIEAASYSYPSDDEPSSEDSTRPKQRRRRRTRRGSKHNHNRGSNRRLVRLKSRQMSIRVGGKSRRVRSGRKMKSSRVKVKKKILKVNDLQRRMFMTLAAANAVSFNSKLILFRIRCSDSNPKRGFGSKREEKDPSLLQRKSSSKQSVSAPRKAPGLNSQFEGKPGRSFDIDFEERLETIRRSALEKKKTEVVNEFGPIDYDAPAPVQTDQKTIGLGTKVGVGIAVVVFGLVFALGDFLPTGSDSPTEKTSVVKNKISEEEKATLQQRLKEFETTLDGAPNDQTALEGAAVTLTNLGEYSRAATLLEKLAKERPTDPDVFRLLGEVNFELKNYEGSIAAYKISEKVSKGIDLEVTRGLMNAYLAAKKPDEAVKFLLDTRERLNTRKTSTADSVPAETEPDLDPIQATYSDWGHISDAIAVYDRLITDHPEDFRGYLAKGILLKENGSRGDAERMFIQARFFAPDKAKAFVDRYSKL</sequence>
<dbReference type="Proteomes" id="UP000823674">
    <property type="component" value="Chromosome A07"/>
</dbReference>
<feature type="compositionally biased region" description="Basic residues" evidence="1">
    <location>
        <begin position="146"/>
        <end position="175"/>
    </location>
</feature>
<dbReference type="PANTHER" id="PTHR35278">
    <property type="entry name" value="TRANSMEMBRANE PROTEIN-RELATED"/>
    <property type="match status" value="1"/>
</dbReference>
<feature type="compositionally biased region" description="Basic residues" evidence="1">
    <location>
        <begin position="184"/>
        <end position="200"/>
    </location>
</feature>
<proteinExistence type="predicted"/>
<dbReference type="Gene3D" id="1.25.40.10">
    <property type="entry name" value="Tetratricopeptide repeat domain"/>
    <property type="match status" value="1"/>
</dbReference>
<gene>
    <name evidence="3" type="primary">A07p033880.1_BraROA</name>
    <name evidence="3" type="ORF">IGI04_027844</name>
</gene>
<dbReference type="PANTHER" id="PTHR35278:SF4">
    <property type="entry name" value="TRANSMEMBRANE PROTEIN"/>
    <property type="match status" value="1"/>
</dbReference>
<organism evidence="3 4">
    <name type="scientific">Brassica rapa subsp. trilocularis</name>
    <dbReference type="NCBI Taxonomy" id="1813537"/>
    <lineage>
        <taxon>Eukaryota</taxon>
        <taxon>Viridiplantae</taxon>
        <taxon>Streptophyta</taxon>
        <taxon>Embryophyta</taxon>
        <taxon>Tracheophyta</taxon>
        <taxon>Spermatophyta</taxon>
        <taxon>Magnoliopsida</taxon>
        <taxon>eudicotyledons</taxon>
        <taxon>Gunneridae</taxon>
        <taxon>Pentapetalae</taxon>
        <taxon>rosids</taxon>
        <taxon>malvids</taxon>
        <taxon>Brassicales</taxon>
        <taxon>Brassicaceae</taxon>
        <taxon>Brassiceae</taxon>
        <taxon>Brassica</taxon>
    </lineage>
</organism>
<evidence type="ECO:0008006" key="5">
    <source>
        <dbReference type="Google" id="ProtNLM"/>
    </source>
</evidence>